<dbReference type="GO" id="GO:0030288">
    <property type="term" value="C:outer membrane-bounded periplasmic space"/>
    <property type="evidence" value="ECO:0007669"/>
    <property type="project" value="UniProtKB-ARBA"/>
</dbReference>
<dbReference type="Gene3D" id="3.40.190.10">
    <property type="entry name" value="Periplasmic binding protein-like II"/>
    <property type="match status" value="1"/>
</dbReference>
<dbReference type="PANTHER" id="PTHR30290:SF38">
    <property type="entry name" value="D,D-DIPEPTIDE-BINDING PERIPLASMIC PROTEIN DDPA-RELATED"/>
    <property type="match status" value="1"/>
</dbReference>
<dbReference type="InterPro" id="IPR000914">
    <property type="entry name" value="SBP_5_dom"/>
</dbReference>
<comment type="similarity">
    <text evidence="1">Belongs to the bacterial solute-binding protein 5 family.</text>
</comment>
<dbReference type="SUPFAM" id="SSF53850">
    <property type="entry name" value="Periplasmic binding protein-like II"/>
    <property type="match status" value="1"/>
</dbReference>
<protein>
    <recommendedName>
        <fullName evidence="4">Solute-binding protein family 5 domain-containing protein</fullName>
    </recommendedName>
</protein>
<dbReference type="EMBL" id="RCZI01000009">
    <property type="protein sequence ID" value="TPG23565.1"/>
    <property type="molecule type" value="Genomic_DNA"/>
</dbReference>
<accession>A0A502DDA3</accession>
<evidence type="ECO:0000256" key="2">
    <source>
        <dbReference type="ARBA" id="ARBA00022729"/>
    </source>
</evidence>
<evidence type="ECO:0000256" key="3">
    <source>
        <dbReference type="SAM" id="SignalP"/>
    </source>
</evidence>
<comment type="caution">
    <text evidence="5">The sequence shown here is derived from an EMBL/GenBank/DDBJ whole genome shotgun (WGS) entry which is preliminary data.</text>
</comment>
<evidence type="ECO:0000313" key="5">
    <source>
        <dbReference type="EMBL" id="TPG23565.1"/>
    </source>
</evidence>
<dbReference type="PANTHER" id="PTHR30290">
    <property type="entry name" value="PERIPLASMIC BINDING COMPONENT OF ABC TRANSPORTER"/>
    <property type="match status" value="1"/>
</dbReference>
<dbReference type="AlphaFoldDB" id="A0A502DDA3"/>
<evidence type="ECO:0000313" key="6">
    <source>
        <dbReference type="Proteomes" id="UP000319212"/>
    </source>
</evidence>
<dbReference type="Gene3D" id="3.10.105.10">
    <property type="entry name" value="Dipeptide-binding Protein, Domain 3"/>
    <property type="match status" value="1"/>
</dbReference>
<feature type="chain" id="PRO_5021465782" description="Solute-binding protein family 5 domain-containing protein" evidence="3">
    <location>
        <begin position="29"/>
        <end position="508"/>
    </location>
</feature>
<dbReference type="InterPro" id="IPR039424">
    <property type="entry name" value="SBP_5"/>
</dbReference>
<evidence type="ECO:0000256" key="1">
    <source>
        <dbReference type="ARBA" id="ARBA00005695"/>
    </source>
</evidence>
<dbReference type="GO" id="GO:1904680">
    <property type="term" value="F:peptide transmembrane transporter activity"/>
    <property type="evidence" value="ECO:0007669"/>
    <property type="project" value="TreeGrafter"/>
</dbReference>
<dbReference type="GO" id="GO:0043190">
    <property type="term" value="C:ATP-binding cassette (ABC) transporter complex"/>
    <property type="evidence" value="ECO:0007669"/>
    <property type="project" value="InterPro"/>
</dbReference>
<dbReference type="InterPro" id="IPR030678">
    <property type="entry name" value="Peptide/Ni-bd"/>
</dbReference>
<dbReference type="Gene3D" id="3.90.76.10">
    <property type="entry name" value="Dipeptide-binding Protein, Domain 1"/>
    <property type="match status" value="1"/>
</dbReference>
<name>A0A502DDA3_9BURK</name>
<dbReference type="Pfam" id="PF00496">
    <property type="entry name" value="SBP_bac_5"/>
    <property type="match status" value="1"/>
</dbReference>
<proteinExistence type="inferred from homology"/>
<organism evidence="5 6">
    <name type="scientific">Variovorax guangxiensis</name>
    <dbReference type="NCBI Taxonomy" id="1775474"/>
    <lineage>
        <taxon>Bacteria</taxon>
        <taxon>Pseudomonadati</taxon>
        <taxon>Pseudomonadota</taxon>
        <taxon>Betaproteobacteria</taxon>
        <taxon>Burkholderiales</taxon>
        <taxon>Comamonadaceae</taxon>
        <taxon>Variovorax</taxon>
    </lineage>
</organism>
<dbReference type="RefSeq" id="WP_140845080.1">
    <property type="nucleotide sequence ID" value="NZ_RCZI01000009.1"/>
</dbReference>
<dbReference type="PIRSF" id="PIRSF002741">
    <property type="entry name" value="MppA"/>
    <property type="match status" value="1"/>
</dbReference>
<reference evidence="5 6" key="1">
    <citation type="journal article" date="2019" name="Environ. Microbiol.">
        <title>Species interactions and distinct microbial communities in high Arctic permafrost affected cryosols are associated with the CH4 and CO2 gas fluxes.</title>
        <authorList>
            <person name="Altshuler I."/>
            <person name="Hamel J."/>
            <person name="Turney S."/>
            <person name="Magnuson E."/>
            <person name="Levesque R."/>
            <person name="Greer C."/>
            <person name="Whyte L.G."/>
        </authorList>
    </citation>
    <scope>NUCLEOTIDE SEQUENCE [LARGE SCALE GENOMIC DNA]</scope>
    <source>
        <strain evidence="5 6">S06.C</strain>
    </source>
</reference>
<dbReference type="Proteomes" id="UP000319212">
    <property type="component" value="Unassembled WGS sequence"/>
</dbReference>
<sequence length="508" mass="56385">MTLRTPLRLASTCVALAAVALAGTPALAQKKGGTLTIATEAEFSGFNHLKAKIFNQNTTAPASSVMETLFAYEGKTIVPRLGLSLAEAPDRLSATVKLRQNVKFHDGTPFNADAVVFHYTRLIAPDSGVNVGMIASIEKVEKVDDSTVRFVLKAPWSALHSALAIEGLTNFIGSPTALKDGEAFHRFPVGTGPFKMKEWRAGDRLVMERNPDYWDKKLPYVDQLVYRVMPDGNTRFQSMKSGEVDIGRMDVAEHVIAARKEPSLKVYSYEGAGAFMWNYNNSKPPFDDARVRQAVTHAFNSKAMVDTMFQGTTTPTNDLMGPKSEWHCPNLNWRGYDLPKARALVAQYGKPVEFELVSTNTPAGRRQGAMVQQFVQQAGMKATIRLVEQSQNVRVGLSGDYQMDVWRYSDIAMDPDMILTYYFGGAAGEPVTRHDTRKIDPLLAKARSEADPKKRKVLYCEAMQLISDEAVALIPIRTTYFAIARPYVKGLPDMQNGLIKTRAMWLEK</sequence>
<feature type="domain" description="Solute-binding protein family 5" evidence="4">
    <location>
        <begin position="76"/>
        <end position="427"/>
    </location>
</feature>
<dbReference type="OrthoDB" id="9801799at2"/>
<evidence type="ECO:0000259" key="4">
    <source>
        <dbReference type="Pfam" id="PF00496"/>
    </source>
</evidence>
<feature type="signal peptide" evidence="3">
    <location>
        <begin position="1"/>
        <end position="28"/>
    </location>
</feature>
<gene>
    <name evidence="5" type="ORF">EAH82_20385</name>
</gene>
<dbReference type="GO" id="GO:0015833">
    <property type="term" value="P:peptide transport"/>
    <property type="evidence" value="ECO:0007669"/>
    <property type="project" value="TreeGrafter"/>
</dbReference>
<keyword evidence="2 3" id="KW-0732">Signal</keyword>